<organism evidence="3 4">
    <name type="scientific">Undibacterium luofuense</name>
    <dbReference type="NCBI Taxonomy" id="2828733"/>
    <lineage>
        <taxon>Bacteria</taxon>
        <taxon>Pseudomonadati</taxon>
        <taxon>Pseudomonadota</taxon>
        <taxon>Betaproteobacteria</taxon>
        <taxon>Burkholderiales</taxon>
        <taxon>Oxalobacteraceae</taxon>
        <taxon>Undibacterium</taxon>
    </lineage>
</organism>
<dbReference type="Proteomes" id="UP000680067">
    <property type="component" value="Unassembled WGS sequence"/>
</dbReference>
<dbReference type="PANTHER" id="PTHR13947">
    <property type="entry name" value="GNAT FAMILY N-ACETYLTRANSFERASE"/>
    <property type="match status" value="1"/>
</dbReference>
<protein>
    <submittedName>
        <fullName evidence="3">GNAT family N-acetyltransferase</fullName>
    </submittedName>
</protein>
<dbReference type="InterPro" id="IPR050769">
    <property type="entry name" value="NAT_camello-type"/>
</dbReference>
<dbReference type="AlphaFoldDB" id="A0A941I6J7"/>
<evidence type="ECO:0000313" key="3">
    <source>
        <dbReference type="EMBL" id="MBR7781660.1"/>
    </source>
</evidence>
<dbReference type="InterPro" id="IPR016181">
    <property type="entry name" value="Acyl_CoA_acyltransferase"/>
</dbReference>
<dbReference type="RefSeq" id="WP_212687011.1">
    <property type="nucleotide sequence ID" value="NZ_JAGSPN010000003.1"/>
</dbReference>
<reference evidence="3" key="1">
    <citation type="submission" date="2021-04" db="EMBL/GenBank/DDBJ databases">
        <title>novel species isolated from subtropical streams in China.</title>
        <authorList>
            <person name="Lu H."/>
        </authorList>
    </citation>
    <scope>NUCLEOTIDE SEQUENCE</scope>
    <source>
        <strain evidence="3">LFS511W</strain>
    </source>
</reference>
<evidence type="ECO:0000313" key="4">
    <source>
        <dbReference type="Proteomes" id="UP000680067"/>
    </source>
</evidence>
<dbReference type="InterPro" id="IPR000182">
    <property type="entry name" value="GNAT_dom"/>
</dbReference>
<dbReference type="PROSITE" id="PS51186">
    <property type="entry name" value="GNAT"/>
    <property type="match status" value="1"/>
</dbReference>
<evidence type="ECO:0000259" key="2">
    <source>
        <dbReference type="PROSITE" id="PS51186"/>
    </source>
</evidence>
<dbReference type="EMBL" id="JAGSPN010000003">
    <property type="protein sequence ID" value="MBR7781660.1"/>
    <property type="molecule type" value="Genomic_DNA"/>
</dbReference>
<name>A0A941I6J7_9BURK</name>
<evidence type="ECO:0000256" key="1">
    <source>
        <dbReference type="ARBA" id="ARBA00022679"/>
    </source>
</evidence>
<dbReference type="PANTHER" id="PTHR13947:SF37">
    <property type="entry name" value="LD18367P"/>
    <property type="match status" value="1"/>
</dbReference>
<sequence>MTIHINQTAHLPDFIRLNQRWIQQYFQLEAADHALAADPEKVIRDGGYIFSLEHEGKIAGVCALFRDTPQRMQLARMAVDPEFQGKGFGWQLMEFALNYAKEAGVQSVYLLSNTCLNAAISMYEKAGFQAISRDQHPVYARCNIVMEKQL</sequence>
<feature type="domain" description="N-acetyltransferase" evidence="2">
    <location>
        <begin position="1"/>
        <end position="150"/>
    </location>
</feature>
<dbReference type="SUPFAM" id="SSF55729">
    <property type="entry name" value="Acyl-CoA N-acyltransferases (Nat)"/>
    <property type="match status" value="1"/>
</dbReference>
<dbReference type="Pfam" id="PF00583">
    <property type="entry name" value="Acetyltransf_1"/>
    <property type="match status" value="1"/>
</dbReference>
<comment type="caution">
    <text evidence="3">The sequence shown here is derived from an EMBL/GenBank/DDBJ whole genome shotgun (WGS) entry which is preliminary data.</text>
</comment>
<dbReference type="Gene3D" id="3.40.630.30">
    <property type="match status" value="1"/>
</dbReference>
<dbReference type="CDD" id="cd04301">
    <property type="entry name" value="NAT_SF"/>
    <property type="match status" value="1"/>
</dbReference>
<keyword evidence="4" id="KW-1185">Reference proteome</keyword>
<keyword evidence="1" id="KW-0808">Transferase</keyword>
<gene>
    <name evidence="3" type="ORF">KDM89_05885</name>
</gene>
<proteinExistence type="predicted"/>
<accession>A0A941I6J7</accession>
<dbReference type="GO" id="GO:0008080">
    <property type="term" value="F:N-acetyltransferase activity"/>
    <property type="evidence" value="ECO:0007669"/>
    <property type="project" value="InterPro"/>
</dbReference>